<evidence type="ECO:0008006" key="4">
    <source>
        <dbReference type="Google" id="ProtNLM"/>
    </source>
</evidence>
<dbReference type="Proteomes" id="UP001303046">
    <property type="component" value="Unassembled WGS sequence"/>
</dbReference>
<gene>
    <name evidence="2" type="primary">Necator_chrII.g5045</name>
    <name evidence="2" type="ORF">RB195_017253</name>
</gene>
<proteinExistence type="predicted"/>
<feature type="signal peptide" evidence="1">
    <location>
        <begin position="1"/>
        <end position="22"/>
    </location>
</feature>
<accession>A0ABR1C6K3</accession>
<evidence type="ECO:0000313" key="2">
    <source>
        <dbReference type="EMBL" id="KAK6733400.1"/>
    </source>
</evidence>
<evidence type="ECO:0000313" key="3">
    <source>
        <dbReference type="Proteomes" id="UP001303046"/>
    </source>
</evidence>
<evidence type="ECO:0000256" key="1">
    <source>
        <dbReference type="SAM" id="SignalP"/>
    </source>
</evidence>
<keyword evidence="3" id="KW-1185">Reference proteome</keyword>
<feature type="chain" id="PRO_5046700862" description="Ionotropic glutamate receptor L-glutamate and glycine-binding domain-containing protein" evidence="1">
    <location>
        <begin position="23"/>
        <end position="152"/>
    </location>
</feature>
<protein>
    <recommendedName>
        <fullName evidence="4">Ionotropic glutamate receptor L-glutamate and glycine-binding domain-containing protein</fullName>
    </recommendedName>
</protein>
<name>A0ABR1C6K3_NECAM</name>
<dbReference type="EMBL" id="JAVFWL010000002">
    <property type="protein sequence ID" value="KAK6733400.1"/>
    <property type="molecule type" value="Genomic_DNA"/>
</dbReference>
<keyword evidence="1" id="KW-0732">Signal</keyword>
<comment type="caution">
    <text evidence="2">The sequence shown here is derived from an EMBL/GenBank/DDBJ whole genome shotgun (WGS) entry which is preliminary data.</text>
</comment>
<reference evidence="2 3" key="1">
    <citation type="submission" date="2023-08" db="EMBL/GenBank/DDBJ databases">
        <title>A Necator americanus chromosomal reference genome.</title>
        <authorList>
            <person name="Ilik V."/>
            <person name="Petrzelkova K.J."/>
            <person name="Pardy F."/>
            <person name="Fuh T."/>
            <person name="Niatou-Singa F.S."/>
            <person name="Gouil Q."/>
            <person name="Baker L."/>
            <person name="Ritchie M.E."/>
            <person name="Jex A.R."/>
            <person name="Gazzola D."/>
            <person name="Li H."/>
            <person name="Toshio Fujiwara R."/>
            <person name="Zhan B."/>
            <person name="Aroian R.V."/>
            <person name="Pafco B."/>
            <person name="Schwarz E.M."/>
        </authorList>
    </citation>
    <scope>NUCLEOTIDE SEQUENCE [LARGE SCALE GENOMIC DNA]</scope>
    <source>
        <strain evidence="2 3">Aroian</strain>
        <tissue evidence="2">Whole animal</tissue>
    </source>
</reference>
<sequence length="152" mass="17352">MRGYRLVPVGLLLLCFFEALQCFHVKASQIRISETSKAEYEKFLSDTCQEKKRDEYSVDDYLEWEHSEFLRSLRIALLPDTADGDFRAALSTGLIDIVPSLFTVPSRPSGNCRRRNITMDVEEKVHVYTTFEDLLIDLVLSSKIAEGMLGPI</sequence>
<organism evidence="2 3">
    <name type="scientific">Necator americanus</name>
    <name type="common">Human hookworm</name>
    <dbReference type="NCBI Taxonomy" id="51031"/>
    <lineage>
        <taxon>Eukaryota</taxon>
        <taxon>Metazoa</taxon>
        <taxon>Ecdysozoa</taxon>
        <taxon>Nematoda</taxon>
        <taxon>Chromadorea</taxon>
        <taxon>Rhabditida</taxon>
        <taxon>Rhabditina</taxon>
        <taxon>Rhabditomorpha</taxon>
        <taxon>Strongyloidea</taxon>
        <taxon>Ancylostomatidae</taxon>
        <taxon>Bunostominae</taxon>
        <taxon>Necator</taxon>
    </lineage>
</organism>